<gene>
    <name evidence="1" type="ORF">ACFFNX_31325</name>
</gene>
<organism evidence="1 2">
    <name type="scientific">Actinoallomurus acaciae</name>
    <dbReference type="NCBI Taxonomy" id="502577"/>
    <lineage>
        <taxon>Bacteria</taxon>
        <taxon>Bacillati</taxon>
        <taxon>Actinomycetota</taxon>
        <taxon>Actinomycetes</taxon>
        <taxon>Streptosporangiales</taxon>
        <taxon>Thermomonosporaceae</taxon>
        <taxon>Actinoallomurus</taxon>
    </lineage>
</organism>
<dbReference type="InterPro" id="IPR045864">
    <property type="entry name" value="aa-tRNA-synth_II/BPL/LPL"/>
</dbReference>
<sequence>MSERPAGQGTEIREAPEVLDDVPGRSAQVVSAFRENFTERGYRPHAPVPVTSRIDSSVRFVGSTISVLKPLLLAGDIPEPGVFLIQRAVRTRNLRAVTDGAPLDWASYFVALGTLSPADRLPEVAAHAWELFRDRLHAGPGQVVIRASSLDPDLVAVARGIPGGPAVEIDGYEEQRYRHRFGVEGYSGRNVNFAIDHPRWGLRDVGNLILIHRDGVPVGVELAFGVGTILARAYGLEHPIQASSAGAAVPLRTPADIKLADMLSVAVVLLSEGLRPNGSGRGRILRGHLQALSRLRAEGGRSIADVERFAERFHALEFGTHTHLPEAVAHYLGAYEDALARGLPRPAANATALRVFPSDERYR</sequence>
<accession>A0ABV5YNR0</accession>
<evidence type="ECO:0000313" key="2">
    <source>
        <dbReference type="Proteomes" id="UP001589627"/>
    </source>
</evidence>
<evidence type="ECO:0000313" key="1">
    <source>
        <dbReference type="EMBL" id="MFB9836676.1"/>
    </source>
</evidence>
<name>A0ABV5YNR0_9ACTN</name>
<dbReference type="Gene3D" id="3.30.930.10">
    <property type="entry name" value="Bira Bifunctional Protein, Domain 2"/>
    <property type="match status" value="1"/>
</dbReference>
<keyword evidence="2" id="KW-1185">Reference proteome</keyword>
<comment type="caution">
    <text evidence="1">The sequence shown here is derived from an EMBL/GenBank/DDBJ whole genome shotgun (WGS) entry which is preliminary data.</text>
</comment>
<protein>
    <submittedName>
        <fullName evidence="1">Uncharacterized protein</fullName>
    </submittedName>
</protein>
<dbReference type="SUPFAM" id="SSF55681">
    <property type="entry name" value="Class II aaRS and biotin synthetases"/>
    <property type="match status" value="1"/>
</dbReference>
<proteinExistence type="predicted"/>
<reference evidence="1 2" key="1">
    <citation type="submission" date="2024-09" db="EMBL/GenBank/DDBJ databases">
        <authorList>
            <person name="Sun Q."/>
            <person name="Mori K."/>
        </authorList>
    </citation>
    <scope>NUCLEOTIDE SEQUENCE [LARGE SCALE GENOMIC DNA]</scope>
    <source>
        <strain evidence="1 2">TBRC 0563</strain>
    </source>
</reference>
<dbReference type="RefSeq" id="WP_378209483.1">
    <property type="nucleotide sequence ID" value="NZ_JBHLZP010000300.1"/>
</dbReference>
<dbReference type="Proteomes" id="UP001589627">
    <property type="component" value="Unassembled WGS sequence"/>
</dbReference>
<dbReference type="EMBL" id="JBHLZP010000300">
    <property type="protein sequence ID" value="MFB9836676.1"/>
    <property type="molecule type" value="Genomic_DNA"/>
</dbReference>